<feature type="region of interest" description="Disordered" evidence="1">
    <location>
        <begin position="1"/>
        <end position="40"/>
    </location>
</feature>
<feature type="compositionally biased region" description="Basic and acidic residues" evidence="1">
    <location>
        <begin position="98"/>
        <end position="117"/>
    </location>
</feature>
<keyword evidence="3" id="KW-1185">Reference proteome</keyword>
<organism evidence="2 3">
    <name type="scientific">Dissostichus eleginoides</name>
    <name type="common">Patagonian toothfish</name>
    <name type="synonym">Dissostichus amissus</name>
    <dbReference type="NCBI Taxonomy" id="100907"/>
    <lineage>
        <taxon>Eukaryota</taxon>
        <taxon>Metazoa</taxon>
        <taxon>Chordata</taxon>
        <taxon>Craniata</taxon>
        <taxon>Vertebrata</taxon>
        <taxon>Euteleostomi</taxon>
        <taxon>Actinopterygii</taxon>
        <taxon>Neopterygii</taxon>
        <taxon>Teleostei</taxon>
        <taxon>Neoteleostei</taxon>
        <taxon>Acanthomorphata</taxon>
        <taxon>Eupercaria</taxon>
        <taxon>Perciformes</taxon>
        <taxon>Notothenioidei</taxon>
        <taxon>Nototheniidae</taxon>
        <taxon>Dissostichus</taxon>
    </lineage>
</organism>
<keyword evidence="2" id="KW-0378">Hydrolase</keyword>
<name>A0AAD9BQW9_DISEL</name>
<dbReference type="AlphaFoldDB" id="A0AAD9BQW9"/>
<evidence type="ECO:0000313" key="3">
    <source>
        <dbReference type="Proteomes" id="UP001228049"/>
    </source>
</evidence>
<evidence type="ECO:0000256" key="1">
    <source>
        <dbReference type="SAM" id="MobiDB-lite"/>
    </source>
</evidence>
<dbReference type="EMBL" id="JASDAP010000018">
    <property type="protein sequence ID" value="KAK1887251.1"/>
    <property type="molecule type" value="Genomic_DNA"/>
</dbReference>
<sequence length="117" mass="13120">MRTVAEEGVSGQVADVTQQWHRTQRHRTQRHRTRQHPDRRLEAMRASLGWIVHSWFRAREASRPSDHSLLQHPAAGGGLASAQLSRDGPSSCPVNSSDRSRGDNGTSYDRRGVQAGW</sequence>
<dbReference type="GO" id="GO:0006508">
    <property type="term" value="P:proteolysis"/>
    <property type="evidence" value="ECO:0007669"/>
    <property type="project" value="UniProtKB-KW"/>
</dbReference>
<proteinExistence type="predicted"/>
<keyword evidence="2" id="KW-0645">Protease</keyword>
<comment type="caution">
    <text evidence="2">The sequence shown here is derived from an EMBL/GenBank/DDBJ whole genome shotgun (WGS) entry which is preliminary data.</text>
</comment>
<evidence type="ECO:0000313" key="2">
    <source>
        <dbReference type="EMBL" id="KAK1887251.1"/>
    </source>
</evidence>
<reference evidence="2" key="1">
    <citation type="submission" date="2023-04" db="EMBL/GenBank/DDBJ databases">
        <title>Chromosome-level genome of Chaenocephalus aceratus.</title>
        <authorList>
            <person name="Park H."/>
        </authorList>
    </citation>
    <scope>NUCLEOTIDE SEQUENCE</scope>
    <source>
        <strain evidence="2">DE</strain>
        <tissue evidence="2">Muscle</tissue>
    </source>
</reference>
<feature type="compositionally biased region" description="Basic residues" evidence="1">
    <location>
        <begin position="22"/>
        <end position="34"/>
    </location>
</feature>
<feature type="region of interest" description="Disordered" evidence="1">
    <location>
        <begin position="61"/>
        <end position="117"/>
    </location>
</feature>
<accession>A0AAD9BQW9</accession>
<dbReference type="GO" id="GO:0008233">
    <property type="term" value="F:peptidase activity"/>
    <property type="evidence" value="ECO:0007669"/>
    <property type="project" value="UniProtKB-KW"/>
</dbReference>
<protein>
    <submittedName>
        <fullName evidence="2">Serine protease SplC</fullName>
    </submittedName>
</protein>
<dbReference type="Proteomes" id="UP001228049">
    <property type="component" value="Unassembled WGS sequence"/>
</dbReference>
<gene>
    <name evidence="2" type="ORF">KUDE01_028040</name>
</gene>